<accession>A0A448ZY03</accession>
<dbReference type="EMBL" id="LR214939">
    <property type="protein sequence ID" value="VEU56138.1"/>
    <property type="molecule type" value="Genomic_DNA"/>
</dbReference>
<protein>
    <recommendedName>
        <fullName evidence="2">Lipoprotein</fullName>
    </recommendedName>
</protein>
<geneLocation type="plasmid" evidence="1">
    <name>2</name>
</geneLocation>
<reference evidence="1" key="1">
    <citation type="submission" date="2019-01" db="EMBL/GenBank/DDBJ databases">
        <authorList>
            <consortium name="Pathogen Informatics"/>
        </authorList>
    </citation>
    <scope>NUCLEOTIDE SEQUENCE [LARGE SCALE GENOMIC DNA]</scope>
    <source>
        <strain evidence="1">NCTC10113</strain>
    </source>
</reference>
<organism evidence="1">
    <name type="scientific">Metamycoplasma salivarium</name>
    <name type="common">Mycoplasma salivarium</name>
    <dbReference type="NCBI Taxonomy" id="2124"/>
    <lineage>
        <taxon>Bacteria</taxon>
        <taxon>Bacillati</taxon>
        <taxon>Mycoplasmatota</taxon>
        <taxon>Mycoplasmoidales</taxon>
        <taxon>Metamycoplasmataceae</taxon>
        <taxon>Metamycoplasma</taxon>
    </lineage>
</organism>
<name>A0A448ZY03_METSV</name>
<dbReference type="SUPFAM" id="SSF52266">
    <property type="entry name" value="SGNH hydrolase"/>
    <property type="match status" value="1"/>
</dbReference>
<dbReference type="PROSITE" id="PS51257">
    <property type="entry name" value="PROKAR_LIPOPROTEIN"/>
    <property type="match status" value="1"/>
</dbReference>
<dbReference type="Gene3D" id="3.40.50.1110">
    <property type="entry name" value="SGNH hydrolase"/>
    <property type="match status" value="1"/>
</dbReference>
<keyword evidence="1" id="KW-0614">Plasmid</keyword>
<dbReference type="InterPro" id="IPR036514">
    <property type="entry name" value="SGNH_hydro_sf"/>
</dbReference>
<evidence type="ECO:0008006" key="2">
    <source>
        <dbReference type="Google" id="ProtNLM"/>
    </source>
</evidence>
<evidence type="ECO:0000313" key="1">
    <source>
        <dbReference type="EMBL" id="VEU56138.1"/>
    </source>
</evidence>
<gene>
    <name evidence="1" type="ORF">NCTC10113_01024</name>
</gene>
<dbReference type="RefSeq" id="WP_024544011.1">
    <property type="nucleotide sequence ID" value="NZ_LR214938.2"/>
</dbReference>
<proteinExistence type="predicted"/>
<sequence>METKKKYKKIVAPLIGTIVTLGTGVASLISSSCDNSQNKPDKPLQKDYQEAIKGPINYVALGDQYASLYNDVDGGWYDYQKNKIYGLSYASYLANFINMMSNKTTRLDSYYNFGLTNTTLSDWLHLLNPSKYQASNETLRHFEFNKTNEKDISIENQNKNSLLFNNFNPSKNGYDFLLNKIKNANLITLSLSFNDFLNESECFDLMWKTLSAEFVGQNTEKVLADLVAKVESRVEQIKQKYNNLLVEIRKLNPKANINLVGYASPFLKLAKLLENKFSNTYISNINSKINDTIESIAKTHKINFVNFDNVNGINKDIKNYSPSFLGQSPNHNAFKKLAQDIFAKFSLTQGEYQKLIKNNFKYSPEKDDKNLTYHKAIEFNENGAKIKNNLFGLLADNIETYKKEYEFEHSFENEQIISKLNKIKYNQNILTTYKAYFNDGKRFSNDELIDIIENIAQFLGISKDSFLNTFDYLKNSISNSSQKKIVIDFVNALLNNETLNKTFNNINKDVDVLFATNNDKNINLKNVVNTIFKTLLSKESFYKQVSSFASSDFVKNEENKKWLIDLLDTAAIDLIDSKYVIKGLFNKEIAVKIERFFKDESFKTAAKAFAKKIITLIFDKPNIAKQTKSFEDLISTLLIESKDELNVLIDEIAKQLKANPNILDEITNNVVERFNKKFHFDANDKENIKYMFSNLLSSFNEVKNKDKFAMLILNALFKSEKTNENYVDDVFERVIYGLLNPASLNSVGNKNHELLFEILGFIPTNIDNKEKYVSGIKTFVFSYLKSNIKAANFTFEEFRKNLLKLTQNLLANNDNAVNSQTKEIILDAINKMLDNFLEYKSLFYDVIKNLSGFLVFQKITNYLDKNNLSSLVLAENPQYKNIEEFTEAMFKNSYDILNNEIFANSLKQMFKHIINNSENYKFDNIAQFVNKILANGNENNLKNVISSIFQKTSQNVELTNQLASIFKVWLKKETNTTLTNEELNKIKNYVAELILNVPNSELFTKLFENVVKKAKELDSKTQYDFKDMSDAFKDIFSDNFLLNNNPQIIQQAIDLIFAKPYLKKSIWETQDVLKVFATLLCKESFINYIFDKVDVKKRIFDYIDKLDIASLNLSSTTSEELKSLIDDFKTFVSDSWDTNFAQKIKSLITKSFSDEVINKTKSLEDFAINVIQNTKNIILEMINSIFDNFLLDTKNEKQLQKFSKLIVDIAQEKIPNFAILEEDKNAITNLISKLIKQVRNHKVFENVIDEFVKNICDSIKQNGFDFSKINLSKLFSPSILMSLISFENLNKILEDEITSSEILSLARTLLRNLNGIITLAIPKNAENKATKNNESPNYSKEIYSLIRVIFGKLVNDDKKLLINELIEAIKKLQDSPLTKLIDDYLTGILNKFDKNLLDEVLIKSNTKSIEEFTSSLRKDIWDNIFKDENISLIKSIFENIFVENFSLYNVNNLGEFLTKVIKLSKTNKIYDLLNKILKGTFENENFVVKISHFALAYIKQTTKIELSNDEYNKLFDYLKNVILHSTNSSLINNLFTKILNEFDTLPTNITLDKIGSKTIETILKHISSKDGLNEILDILLVKNNVQNSYTIEQFTNILKILFDKPNFVDYILQKANVKNLIVNSIANINLDPLRFGKNCVDIMKEITNKFGNYIDSIYDAKIVPLFKQIVTNLLSETTTKNVQTLTGWIANAIENSQNNVASTLDSLLTDFINNSSDSEFVKQKIASFLIELTDHDLINVEWPENGKQLLTSAIAKLITAIPKLNIFKSIMSSSFKNIAKNIRENSFDINKWDISTLINIPSLLNGLNLDELNGFINKLTSKEISSIMLMLLNNIESFSNLLKSSPQQKNIISWEGKISLDLDKLFTVLKSWFSILNNEDKVLVKAALPKLYHWFRNESKMKALVSENLEFIKTKLLETNPKATDFANLVFNKVISTIFDLDSTEKFFNALLTSLISLDEVTFNSLNNFNGLFKYLIETNKVQIKEFVKDFIKSIISDSNFLDKTLQFTFDEINKKFNITTTSANINNIISLLKRVILKVNNLNLVSQITNDLIDLIADLKLFDDSNHINGEKIKSAFVEKLKKVDYAKYLSTQNMSELIETILDKNLPIATLKGELLSVYYYIVNNLSKFNTKTKPASIAENEITSEQVEWLKTVEKLIFNLLSAANGAIKPNNINAKEALIEFLFEVAKDQVSKIDFDSLKLELVSNEKLKWIVSKIIKYDEIKNLIRAIVEDYLSGPKITNVNNLGSLISEIIKRIQNNLQSNITSVITKFAKDDEVLTEVIEQVINLLSLENVTTEDRTFLKDLASKFILELLNTELYTRKTLKRTITQFSNYAKQFDISNPKKFIIDAINKITSAFGGGDAAILANYIGENKIINGPTLVKLINLVFGKAKHPTSLIYNMLRNINYSANVNERTNMTTLNNMVNLDMLNPKKKGDPNDPDNITVTIDPLTTLDNIFKLLGSEVNKEANNVANYNSKYVVRSKQPAYQATYRLLTTMNLAVFEMFGRETLNAKRDNNGKLNLYSGVRSILWELQEGTNLKWIPIIAGKFSGMQRYFGNANIRREFSNYIISKGFIGGYKYYDESNYGPDSIMYLTVTSGYNEKEKGLLKPFKFKVKENGNINEVSKKEYILMTIKAGGFGHFMKLNNAKSISKWSGLNKNTEWE</sequence>